<reference evidence="2 3" key="1">
    <citation type="submission" date="2019-07" db="EMBL/GenBank/DDBJ databases">
        <title>Genome sequence of 2 isolates from Red Sea Mangroves.</title>
        <authorList>
            <person name="Sefrji F."/>
            <person name="Michoud G."/>
            <person name="Merlino G."/>
            <person name="Daffonchio D."/>
        </authorList>
    </citation>
    <scope>NUCLEOTIDE SEQUENCE [LARGE SCALE GENOMIC DNA]</scope>
    <source>
        <strain evidence="2 3">R1DC41</strain>
    </source>
</reference>
<organism evidence="2 3">
    <name type="scientific">Mangrovibacillus cuniculi</name>
    <dbReference type="NCBI Taxonomy" id="2593652"/>
    <lineage>
        <taxon>Bacteria</taxon>
        <taxon>Bacillati</taxon>
        <taxon>Bacillota</taxon>
        <taxon>Bacilli</taxon>
        <taxon>Bacillales</taxon>
        <taxon>Bacillaceae</taxon>
        <taxon>Mangrovibacillus</taxon>
    </lineage>
</organism>
<feature type="domain" description="Metallo-beta-lactamase" evidence="1">
    <location>
        <begin position="117"/>
        <end position="312"/>
    </location>
</feature>
<dbReference type="InterPro" id="IPR001279">
    <property type="entry name" value="Metallo-B-lactamas"/>
</dbReference>
<dbReference type="RefSeq" id="WP_239673112.1">
    <property type="nucleotide sequence ID" value="NZ_CP049742.1"/>
</dbReference>
<evidence type="ECO:0000259" key="1">
    <source>
        <dbReference type="Pfam" id="PF12706"/>
    </source>
</evidence>
<evidence type="ECO:0000313" key="2">
    <source>
        <dbReference type="EMBL" id="QPC45603.1"/>
    </source>
</evidence>
<dbReference type="GO" id="GO:0005737">
    <property type="term" value="C:cytoplasm"/>
    <property type="evidence" value="ECO:0007669"/>
    <property type="project" value="TreeGrafter"/>
</dbReference>
<evidence type="ECO:0000313" key="3">
    <source>
        <dbReference type="Proteomes" id="UP000593626"/>
    </source>
</evidence>
<dbReference type="PANTHER" id="PTHR15032:SF4">
    <property type="entry name" value="N-ACYL-PHOSPHATIDYLETHANOLAMINE-HYDROLYZING PHOSPHOLIPASE D"/>
    <property type="match status" value="1"/>
</dbReference>
<accession>A0A7S8C943</accession>
<dbReference type="GO" id="GO:0070290">
    <property type="term" value="F:N-acylphosphatidylethanolamine-specific phospholipase D activity"/>
    <property type="evidence" value="ECO:0007669"/>
    <property type="project" value="InterPro"/>
</dbReference>
<dbReference type="InterPro" id="IPR036866">
    <property type="entry name" value="RibonucZ/Hydroxyglut_hydro"/>
</dbReference>
<dbReference type="AlphaFoldDB" id="A0A7S8C943"/>
<name>A0A7S8C943_9BACI</name>
<protein>
    <recommendedName>
        <fullName evidence="1">Metallo-beta-lactamase domain-containing protein</fullName>
    </recommendedName>
</protein>
<dbReference type="Pfam" id="PF12706">
    <property type="entry name" value="Lactamase_B_2"/>
    <property type="match status" value="1"/>
</dbReference>
<dbReference type="PIRSF" id="PIRSF038896">
    <property type="entry name" value="NAPE-PLD"/>
    <property type="match status" value="1"/>
</dbReference>
<dbReference type="Proteomes" id="UP000593626">
    <property type="component" value="Chromosome"/>
</dbReference>
<dbReference type="SUPFAM" id="SSF56281">
    <property type="entry name" value="Metallo-hydrolase/oxidoreductase"/>
    <property type="match status" value="1"/>
</dbReference>
<sequence>MAYVAIAIILLIAGIILFVNTFPAFGGDPSKEQKQAFEKLPNYKNGKFHNSVATNMKMTTAEILSFIKDSRNKTMERTPKEQLEMRKVDWEKIKSEEDSITWFGHSAFLLSINNKKLLIDPMLGPTASPVSFIGSKRYSQDILHIIEEMPLIDAVLLTHDHYDHLDYPSIKRLKNKVKHFFVPLGVGSHLIRWGVPSHEITELNWWEEVNFEGLTLALTPSKHFSGRRGWNRDSTLWGGWVILGEKTRFYTSGDGGYDDHFKQVGDTYGPFTFTMMEGGQYDDRWSWVHMRPEESVQAHLDVKGKTMMLIHWAAFTLSYHSWTDPIERAILKANEEGVELVIPLLGETVLLREERFSEVYDWWRAKRK</sequence>
<proteinExistence type="predicted"/>
<gene>
    <name evidence="2" type="ORF">G8O30_00735</name>
</gene>
<dbReference type="Gene3D" id="3.60.15.10">
    <property type="entry name" value="Ribonuclease Z/Hydroxyacylglutathione hydrolase-like"/>
    <property type="match status" value="1"/>
</dbReference>
<keyword evidence="3" id="KW-1185">Reference proteome</keyword>
<dbReference type="PANTHER" id="PTHR15032">
    <property type="entry name" value="N-ACYL-PHOSPHATIDYLETHANOLAMINE-HYDROLYZING PHOSPHOLIPASE D"/>
    <property type="match status" value="1"/>
</dbReference>
<dbReference type="InterPro" id="IPR024884">
    <property type="entry name" value="NAPE-PLD"/>
</dbReference>
<dbReference type="GO" id="GO:0008270">
    <property type="term" value="F:zinc ion binding"/>
    <property type="evidence" value="ECO:0007669"/>
    <property type="project" value="InterPro"/>
</dbReference>
<dbReference type="KEGG" id="mcui:G8O30_00735"/>
<dbReference type="EMBL" id="CP049742">
    <property type="protein sequence ID" value="QPC45603.1"/>
    <property type="molecule type" value="Genomic_DNA"/>
</dbReference>